<gene>
    <name evidence="1" type="ORF">PILCRDRAFT_776979</name>
</gene>
<name>A0A0C3C7V0_PILCF</name>
<proteinExistence type="predicted"/>
<dbReference type="HOGENOM" id="CLU_1031017_0_0_1"/>
<dbReference type="EMBL" id="KN832984">
    <property type="protein sequence ID" value="KIM85767.1"/>
    <property type="molecule type" value="Genomic_DNA"/>
</dbReference>
<evidence type="ECO:0000313" key="2">
    <source>
        <dbReference type="Proteomes" id="UP000054166"/>
    </source>
</evidence>
<evidence type="ECO:0000313" key="1">
    <source>
        <dbReference type="EMBL" id="KIM85767.1"/>
    </source>
</evidence>
<accession>A0A0C3C7V0</accession>
<sequence>MTLKQLLASLRKSESKRHVRTQNPSVSRGTAFLDQQRFLPRALEKHYIGSMLYAFNFAEETQRAEGGQPLKVVRVLANDLGQGSYVHKPTDEPSPHESVHEMWVKLAHIKAKFTAVYDHEPGIINASTSVSSDSSFSLYDDMSESEVAFDAVVEKRALSTIEELSECSISVQAPAEDVNLLHALLTGNQHDFTSLARSSTRLIPFISKEDIAILDVMAATNDLEAFLQSSDLDTIWLDYSVSSDTEENYDGTSSIDVSVDIIEEITLSGR</sequence>
<reference evidence="2" key="2">
    <citation type="submission" date="2015-01" db="EMBL/GenBank/DDBJ databases">
        <title>Evolutionary Origins and Diversification of the Mycorrhizal Mutualists.</title>
        <authorList>
            <consortium name="DOE Joint Genome Institute"/>
            <consortium name="Mycorrhizal Genomics Consortium"/>
            <person name="Kohler A."/>
            <person name="Kuo A."/>
            <person name="Nagy L.G."/>
            <person name="Floudas D."/>
            <person name="Copeland A."/>
            <person name="Barry K.W."/>
            <person name="Cichocki N."/>
            <person name="Veneault-Fourrey C."/>
            <person name="LaButti K."/>
            <person name="Lindquist E.A."/>
            <person name="Lipzen A."/>
            <person name="Lundell T."/>
            <person name="Morin E."/>
            <person name="Murat C."/>
            <person name="Riley R."/>
            <person name="Ohm R."/>
            <person name="Sun H."/>
            <person name="Tunlid A."/>
            <person name="Henrissat B."/>
            <person name="Grigoriev I.V."/>
            <person name="Hibbett D.S."/>
            <person name="Martin F."/>
        </authorList>
    </citation>
    <scope>NUCLEOTIDE SEQUENCE [LARGE SCALE GENOMIC DNA]</scope>
    <source>
        <strain evidence="2">F 1598</strain>
    </source>
</reference>
<dbReference type="AlphaFoldDB" id="A0A0C3C7V0"/>
<organism evidence="1 2">
    <name type="scientific">Piloderma croceum (strain F 1598)</name>
    <dbReference type="NCBI Taxonomy" id="765440"/>
    <lineage>
        <taxon>Eukaryota</taxon>
        <taxon>Fungi</taxon>
        <taxon>Dikarya</taxon>
        <taxon>Basidiomycota</taxon>
        <taxon>Agaricomycotina</taxon>
        <taxon>Agaricomycetes</taxon>
        <taxon>Agaricomycetidae</taxon>
        <taxon>Atheliales</taxon>
        <taxon>Atheliaceae</taxon>
        <taxon>Piloderma</taxon>
    </lineage>
</organism>
<dbReference type="Proteomes" id="UP000054166">
    <property type="component" value="Unassembled WGS sequence"/>
</dbReference>
<dbReference type="InParanoid" id="A0A0C3C7V0"/>
<protein>
    <submittedName>
        <fullName evidence="1">Uncharacterized protein</fullName>
    </submittedName>
</protein>
<keyword evidence="2" id="KW-1185">Reference proteome</keyword>
<reference evidence="1 2" key="1">
    <citation type="submission" date="2014-04" db="EMBL/GenBank/DDBJ databases">
        <authorList>
            <consortium name="DOE Joint Genome Institute"/>
            <person name="Kuo A."/>
            <person name="Tarkka M."/>
            <person name="Buscot F."/>
            <person name="Kohler A."/>
            <person name="Nagy L.G."/>
            <person name="Floudas D."/>
            <person name="Copeland A."/>
            <person name="Barry K.W."/>
            <person name="Cichocki N."/>
            <person name="Veneault-Fourrey C."/>
            <person name="LaButti K."/>
            <person name="Lindquist E.A."/>
            <person name="Lipzen A."/>
            <person name="Lundell T."/>
            <person name="Morin E."/>
            <person name="Murat C."/>
            <person name="Sun H."/>
            <person name="Tunlid A."/>
            <person name="Henrissat B."/>
            <person name="Grigoriev I.V."/>
            <person name="Hibbett D.S."/>
            <person name="Martin F."/>
            <person name="Nordberg H.P."/>
            <person name="Cantor M.N."/>
            <person name="Hua S.X."/>
        </authorList>
    </citation>
    <scope>NUCLEOTIDE SEQUENCE [LARGE SCALE GENOMIC DNA]</scope>
    <source>
        <strain evidence="1 2">F 1598</strain>
    </source>
</reference>